<dbReference type="RefSeq" id="WP_245882695.1">
    <property type="nucleotide sequence ID" value="NZ_QBUD01000009.1"/>
</dbReference>
<sequence length="376" mass="41905">MARFDRYLLSQLMVLFGFFSLILVLIYWINRAVVLFDQLIADGQSFAVFLEFTALSLPSVIRLAAPLAAFAAAVYVTNRMTTESELVVVQATGYSSFRLARPVLFFGLIVVVLMSVLIHFLVPVSTSRLAERQYDIAQNATARLFTEGQFIEPAEGVSFYIREITAENELLDIFLSDTRDPTEHVIYTAKKAFLIRDAGETQLVMIDGLVQNLTTEDQRLVVTSFEDFAYNIGTLVGTKSRSRRRAAELGTWQLLRPTPEVVKETRNSAASLIARGHDRFSQSLLGAVAALLGFATLLVGSHSRFGVWRQIVAAIVLIVVVKGTESIGLNLARKDDSLWFAAYLPIVTGICIIWCLLFASSRPYLFKRRIKEADAT</sequence>
<dbReference type="Pfam" id="PF03739">
    <property type="entry name" value="LptF_LptG"/>
    <property type="match status" value="1"/>
</dbReference>
<feature type="transmembrane region" description="Helical" evidence="6">
    <location>
        <begin position="338"/>
        <end position="359"/>
    </location>
</feature>
<evidence type="ECO:0000313" key="8">
    <source>
        <dbReference type="Proteomes" id="UP000244523"/>
    </source>
</evidence>
<dbReference type="GO" id="GO:0043190">
    <property type="term" value="C:ATP-binding cassette (ABC) transporter complex"/>
    <property type="evidence" value="ECO:0007669"/>
    <property type="project" value="InterPro"/>
</dbReference>
<organism evidence="7 8">
    <name type="scientific">Yoonia sediminilitoris</name>
    <dbReference type="NCBI Taxonomy" id="1286148"/>
    <lineage>
        <taxon>Bacteria</taxon>
        <taxon>Pseudomonadati</taxon>
        <taxon>Pseudomonadota</taxon>
        <taxon>Alphaproteobacteria</taxon>
        <taxon>Rhodobacterales</taxon>
        <taxon>Paracoccaceae</taxon>
        <taxon>Yoonia</taxon>
    </lineage>
</organism>
<evidence type="ECO:0000256" key="3">
    <source>
        <dbReference type="ARBA" id="ARBA00022692"/>
    </source>
</evidence>
<dbReference type="PANTHER" id="PTHR33529:SF6">
    <property type="entry name" value="YJGP_YJGQ FAMILY PERMEASE"/>
    <property type="match status" value="1"/>
</dbReference>
<evidence type="ECO:0000256" key="1">
    <source>
        <dbReference type="ARBA" id="ARBA00004651"/>
    </source>
</evidence>
<evidence type="ECO:0000256" key="5">
    <source>
        <dbReference type="ARBA" id="ARBA00023136"/>
    </source>
</evidence>
<feature type="transmembrane region" description="Helical" evidence="6">
    <location>
        <begin position="311"/>
        <end position="332"/>
    </location>
</feature>
<dbReference type="PANTHER" id="PTHR33529">
    <property type="entry name" value="SLR0882 PROTEIN-RELATED"/>
    <property type="match status" value="1"/>
</dbReference>
<feature type="transmembrane region" description="Helical" evidence="6">
    <location>
        <begin position="103"/>
        <end position="122"/>
    </location>
</feature>
<evidence type="ECO:0000256" key="2">
    <source>
        <dbReference type="ARBA" id="ARBA00022475"/>
    </source>
</evidence>
<evidence type="ECO:0000313" key="7">
    <source>
        <dbReference type="EMBL" id="PUB12758.1"/>
    </source>
</evidence>
<dbReference type="GO" id="GO:0055085">
    <property type="term" value="P:transmembrane transport"/>
    <property type="evidence" value="ECO:0007669"/>
    <property type="project" value="InterPro"/>
</dbReference>
<feature type="transmembrane region" description="Helical" evidence="6">
    <location>
        <begin position="49"/>
        <end position="76"/>
    </location>
</feature>
<feature type="transmembrane region" description="Helical" evidence="6">
    <location>
        <begin position="280"/>
        <end position="299"/>
    </location>
</feature>
<comment type="subcellular location">
    <subcellularLocation>
        <location evidence="1">Cell membrane</location>
        <topology evidence="1">Multi-pass membrane protein</topology>
    </subcellularLocation>
</comment>
<comment type="caution">
    <text evidence="7">The sequence shown here is derived from an EMBL/GenBank/DDBJ whole genome shotgun (WGS) entry which is preliminary data.</text>
</comment>
<dbReference type="Proteomes" id="UP000244523">
    <property type="component" value="Unassembled WGS sequence"/>
</dbReference>
<feature type="transmembrane region" description="Helical" evidence="6">
    <location>
        <begin position="7"/>
        <end position="29"/>
    </location>
</feature>
<dbReference type="InterPro" id="IPR005495">
    <property type="entry name" value="LptG/LptF_permease"/>
</dbReference>
<keyword evidence="5 6" id="KW-0472">Membrane</keyword>
<keyword evidence="3 6" id="KW-0812">Transmembrane</keyword>
<accession>A0A2T6KCY0</accession>
<dbReference type="NCBIfam" id="TIGR04407">
    <property type="entry name" value="LptF_YjgP"/>
    <property type="match status" value="1"/>
</dbReference>
<keyword evidence="2" id="KW-1003">Cell membrane</keyword>
<name>A0A2T6KCY0_9RHOB</name>
<gene>
    <name evidence="7" type="ORF">C8N45_10966</name>
</gene>
<dbReference type="AlphaFoldDB" id="A0A2T6KCY0"/>
<keyword evidence="8" id="KW-1185">Reference proteome</keyword>
<proteinExistence type="predicted"/>
<evidence type="ECO:0000256" key="4">
    <source>
        <dbReference type="ARBA" id="ARBA00022989"/>
    </source>
</evidence>
<reference evidence="7 8" key="1">
    <citation type="submission" date="2018-04" db="EMBL/GenBank/DDBJ databases">
        <title>Genomic Encyclopedia of Archaeal and Bacterial Type Strains, Phase II (KMG-II): from individual species to whole genera.</title>
        <authorList>
            <person name="Goeker M."/>
        </authorList>
    </citation>
    <scope>NUCLEOTIDE SEQUENCE [LARGE SCALE GENOMIC DNA]</scope>
    <source>
        <strain evidence="7 8">DSM 29955</strain>
    </source>
</reference>
<dbReference type="EMBL" id="QBUD01000009">
    <property type="protein sequence ID" value="PUB12758.1"/>
    <property type="molecule type" value="Genomic_DNA"/>
</dbReference>
<dbReference type="GO" id="GO:0015920">
    <property type="term" value="P:lipopolysaccharide transport"/>
    <property type="evidence" value="ECO:0007669"/>
    <property type="project" value="TreeGrafter"/>
</dbReference>
<dbReference type="InterPro" id="IPR030922">
    <property type="entry name" value="LptF"/>
</dbReference>
<protein>
    <submittedName>
        <fullName evidence="7">Lipopolysaccharide export system permease protein</fullName>
    </submittedName>
</protein>
<keyword evidence="4 6" id="KW-1133">Transmembrane helix</keyword>
<evidence type="ECO:0000256" key="6">
    <source>
        <dbReference type="SAM" id="Phobius"/>
    </source>
</evidence>